<dbReference type="GO" id="GO:0005737">
    <property type="term" value="C:cytoplasm"/>
    <property type="evidence" value="ECO:0007669"/>
    <property type="project" value="TreeGrafter"/>
</dbReference>
<dbReference type="GeneID" id="7200336"/>
<evidence type="ECO:0000256" key="1">
    <source>
        <dbReference type="ARBA" id="ARBA00008903"/>
    </source>
</evidence>
<protein>
    <recommendedName>
        <fullName evidence="4">Ornithine cyclodeaminase</fullName>
    </recommendedName>
</protein>
<evidence type="ECO:0000313" key="2">
    <source>
        <dbReference type="EMBL" id="EEC49013.1"/>
    </source>
</evidence>
<dbReference type="SUPFAM" id="SSF51735">
    <property type="entry name" value="NAD(P)-binding Rossmann-fold domains"/>
    <property type="match status" value="1"/>
</dbReference>
<dbReference type="STRING" id="556484.B7FWM9"/>
<dbReference type="PIRSF" id="PIRSF001439">
    <property type="entry name" value="CryM"/>
    <property type="match status" value="1"/>
</dbReference>
<evidence type="ECO:0008006" key="4">
    <source>
        <dbReference type="Google" id="ProtNLM"/>
    </source>
</evidence>
<organism evidence="2 3">
    <name type="scientific">Phaeodactylum tricornutum (strain CCAP 1055/1)</name>
    <dbReference type="NCBI Taxonomy" id="556484"/>
    <lineage>
        <taxon>Eukaryota</taxon>
        <taxon>Sar</taxon>
        <taxon>Stramenopiles</taxon>
        <taxon>Ochrophyta</taxon>
        <taxon>Bacillariophyta</taxon>
        <taxon>Bacillariophyceae</taxon>
        <taxon>Bacillariophycidae</taxon>
        <taxon>Naviculales</taxon>
        <taxon>Phaeodactylaceae</taxon>
        <taxon>Phaeodactylum</taxon>
    </lineage>
</organism>
<dbReference type="InParanoid" id="B7FWM9"/>
<dbReference type="eggNOG" id="KOG3007">
    <property type="taxonomic scope" value="Eukaryota"/>
</dbReference>
<dbReference type="HOGENOM" id="CLU_042088_2_1_1"/>
<reference evidence="3" key="2">
    <citation type="submission" date="2008-08" db="EMBL/GenBank/DDBJ databases">
        <authorList>
            <consortium name="Diatom Consortium"/>
            <person name="Grigoriev I."/>
            <person name="Grimwood J."/>
            <person name="Kuo A."/>
            <person name="Otillar R.P."/>
            <person name="Salamov A."/>
            <person name="Detter J.C."/>
            <person name="Lindquist E."/>
            <person name="Shapiro H."/>
            <person name="Lucas S."/>
            <person name="Glavina del Rio T."/>
            <person name="Pitluck S."/>
            <person name="Rokhsar D."/>
            <person name="Bowler C."/>
        </authorList>
    </citation>
    <scope>GENOME REANNOTATION</scope>
    <source>
        <strain evidence="3">CCAP 1055/1</strain>
    </source>
</reference>
<keyword evidence="3" id="KW-1185">Reference proteome</keyword>
<dbReference type="Gene3D" id="3.40.50.720">
    <property type="entry name" value="NAD(P)-binding Rossmann-like Domain"/>
    <property type="match status" value="1"/>
</dbReference>
<name>B7FWM9_PHATC</name>
<dbReference type="Gene3D" id="3.30.1780.10">
    <property type="entry name" value="ornithine cyclodeaminase, domain 1"/>
    <property type="match status" value="1"/>
</dbReference>
<dbReference type="PANTHER" id="PTHR13812:SF19">
    <property type="entry name" value="KETIMINE REDUCTASE MU-CRYSTALLIN"/>
    <property type="match status" value="1"/>
</dbReference>
<dbReference type="Proteomes" id="UP000000759">
    <property type="component" value="Chromosome 6"/>
</dbReference>
<comment type="similarity">
    <text evidence="1">Belongs to the ornithine cyclodeaminase/mu-crystallin family.</text>
</comment>
<proteinExistence type="inferred from homology"/>
<sequence length="346" mass="37190">MLMLSESDVKRVLTMKDCLQVNRLAFQAVAADTAQVPTRLGLAYADPGVSNSSSSEAAQDWTLFKPAAYQTKERDHMGLKVVSIRSNNGKRGLPLVPASILSLHPSTGMVQAVVAGTYLTAMRTATGSALSAQLLRPDAAHIVVFGAGLQAELHVQALATALEKSLPLVTLINRTRSRAEALQSTLEATDWVDHVHVVDLSDRLKVAETLATADVVVTATNTATPLFDGSLLRPGTHIAGVGSYTPDMQEISARTVDRCKVLIDTPEARTVGDLKNVSMSHPVALLGDLLQCQDENRENEWMNKNSSPFDCTFFKSVGTAIQDVLTADLVVQKSKEQNIGLEVDMS</sequence>
<accession>B7FWM9</accession>
<reference evidence="2 3" key="1">
    <citation type="journal article" date="2008" name="Nature">
        <title>The Phaeodactylum genome reveals the evolutionary history of diatom genomes.</title>
        <authorList>
            <person name="Bowler C."/>
            <person name="Allen A.E."/>
            <person name="Badger J.H."/>
            <person name="Grimwood J."/>
            <person name="Jabbari K."/>
            <person name="Kuo A."/>
            <person name="Maheswari U."/>
            <person name="Martens C."/>
            <person name="Maumus F."/>
            <person name="Otillar R.P."/>
            <person name="Rayko E."/>
            <person name="Salamov A."/>
            <person name="Vandepoele K."/>
            <person name="Beszteri B."/>
            <person name="Gruber A."/>
            <person name="Heijde M."/>
            <person name="Katinka M."/>
            <person name="Mock T."/>
            <person name="Valentin K."/>
            <person name="Verret F."/>
            <person name="Berges J.A."/>
            <person name="Brownlee C."/>
            <person name="Cadoret J.P."/>
            <person name="Chiovitti A."/>
            <person name="Choi C.J."/>
            <person name="Coesel S."/>
            <person name="De Martino A."/>
            <person name="Detter J.C."/>
            <person name="Durkin C."/>
            <person name="Falciatore A."/>
            <person name="Fournet J."/>
            <person name="Haruta M."/>
            <person name="Huysman M.J."/>
            <person name="Jenkins B.D."/>
            <person name="Jiroutova K."/>
            <person name="Jorgensen R.E."/>
            <person name="Joubert Y."/>
            <person name="Kaplan A."/>
            <person name="Kroger N."/>
            <person name="Kroth P.G."/>
            <person name="La Roche J."/>
            <person name="Lindquist E."/>
            <person name="Lommer M."/>
            <person name="Martin-Jezequel V."/>
            <person name="Lopez P.J."/>
            <person name="Lucas S."/>
            <person name="Mangogna M."/>
            <person name="McGinnis K."/>
            <person name="Medlin L.K."/>
            <person name="Montsant A."/>
            <person name="Oudot-Le Secq M.P."/>
            <person name="Napoli C."/>
            <person name="Obornik M."/>
            <person name="Parker M.S."/>
            <person name="Petit J.L."/>
            <person name="Porcel B.M."/>
            <person name="Poulsen N."/>
            <person name="Robison M."/>
            <person name="Rychlewski L."/>
            <person name="Rynearson T.A."/>
            <person name="Schmutz J."/>
            <person name="Shapiro H."/>
            <person name="Siaut M."/>
            <person name="Stanley M."/>
            <person name="Sussman M.R."/>
            <person name="Taylor A.R."/>
            <person name="Vardi A."/>
            <person name="von Dassow P."/>
            <person name="Vyverman W."/>
            <person name="Willis A."/>
            <person name="Wyrwicz L.S."/>
            <person name="Rokhsar D.S."/>
            <person name="Weissenbach J."/>
            <person name="Armbrust E.V."/>
            <person name="Green B.R."/>
            <person name="Van de Peer Y."/>
            <person name="Grigoriev I.V."/>
        </authorList>
    </citation>
    <scope>NUCLEOTIDE SEQUENCE [LARGE SCALE GENOMIC DNA]</scope>
    <source>
        <strain evidence="2 3">CCAP 1055/1</strain>
    </source>
</reference>
<evidence type="ECO:0000313" key="3">
    <source>
        <dbReference type="Proteomes" id="UP000000759"/>
    </source>
</evidence>
<dbReference type="KEGG" id="pti:PHATRDRAFT_34775"/>
<gene>
    <name evidence="2" type="ORF">PHATRDRAFT_34775</name>
</gene>
<dbReference type="OrthoDB" id="41492at2759"/>
<dbReference type="InterPro" id="IPR023401">
    <property type="entry name" value="ODC_N"/>
</dbReference>
<dbReference type="EMBL" id="CM000609">
    <property type="protein sequence ID" value="EEC49013.1"/>
    <property type="molecule type" value="Genomic_DNA"/>
</dbReference>
<dbReference type="InterPro" id="IPR003462">
    <property type="entry name" value="ODC_Mu_crystall"/>
</dbReference>
<dbReference type="Pfam" id="PF02423">
    <property type="entry name" value="OCD_Mu_crystall"/>
    <property type="match status" value="1"/>
</dbReference>
<dbReference type="PaxDb" id="2850-Phatr34775"/>
<dbReference type="PANTHER" id="PTHR13812">
    <property type="entry name" value="KETIMINE REDUCTASE MU-CRYSTALLIN"/>
    <property type="match status" value="1"/>
</dbReference>
<dbReference type="RefSeq" id="XP_002179190.1">
    <property type="nucleotide sequence ID" value="XM_002179154.1"/>
</dbReference>
<dbReference type="AlphaFoldDB" id="B7FWM9"/>
<dbReference type="InterPro" id="IPR036291">
    <property type="entry name" value="NAD(P)-bd_dom_sf"/>
</dbReference>